<dbReference type="CDD" id="cd22541">
    <property type="entry name" value="SP5_N"/>
    <property type="match status" value="1"/>
</dbReference>
<keyword evidence="3 6" id="KW-0863">Zinc-finger</keyword>
<feature type="compositionally biased region" description="Basic and acidic residues" evidence="7">
    <location>
        <begin position="2140"/>
        <end position="2150"/>
    </location>
</feature>
<feature type="compositionally biased region" description="Basic and acidic residues" evidence="7">
    <location>
        <begin position="2917"/>
        <end position="2929"/>
    </location>
</feature>
<evidence type="ECO:0000256" key="7">
    <source>
        <dbReference type="SAM" id="MobiDB-lite"/>
    </source>
</evidence>
<feature type="compositionally biased region" description="Polar residues" evidence="7">
    <location>
        <begin position="884"/>
        <end position="894"/>
    </location>
</feature>
<feature type="compositionally biased region" description="Basic residues" evidence="7">
    <location>
        <begin position="2247"/>
        <end position="2258"/>
    </location>
</feature>
<feature type="compositionally biased region" description="Pro residues" evidence="7">
    <location>
        <begin position="2831"/>
        <end position="2845"/>
    </location>
</feature>
<feature type="compositionally biased region" description="Polar residues" evidence="7">
    <location>
        <begin position="348"/>
        <end position="367"/>
    </location>
</feature>
<evidence type="ECO:0000313" key="11">
    <source>
        <dbReference type="Proteomes" id="UP001152759"/>
    </source>
</evidence>
<dbReference type="PANTHER" id="PTHR14296">
    <property type="entry name" value="REMODELING AND SPACING FACTOR 1"/>
    <property type="match status" value="1"/>
</dbReference>
<feature type="compositionally biased region" description="Polar residues" evidence="7">
    <location>
        <begin position="1262"/>
        <end position="1283"/>
    </location>
</feature>
<feature type="compositionally biased region" description="Polar residues" evidence="7">
    <location>
        <begin position="523"/>
        <end position="535"/>
    </location>
</feature>
<feature type="compositionally biased region" description="Basic and acidic residues" evidence="7">
    <location>
        <begin position="567"/>
        <end position="585"/>
    </location>
</feature>
<evidence type="ECO:0008006" key="12">
    <source>
        <dbReference type="Google" id="ProtNLM"/>
    </source>
</evidence>
<organism evidence="10 11">
    <name type="scientific">Bemisia tabaci</name>
    <name type="common">Sweetpotato whitefly</name>
    <name type="synonym">Aleurodes tabaci</name>
    <dbReference type="NCBI Taxonomy" id="7038"/>
    <lineage>
        <taxon>Eukaryota</taxon>
        <taxon>Metazoa</taxon>
        <taxon>Ecdysozoa</taxon>
        <taxon>Arthropoda</taxon>
        <taxon>Hexapoda</taxon>
        <taxon>Insecta</taxon>
        <taxon>Pterygota</taxon>
        <taxon>Neoptera</taxon>
        <taxon>Paraneoptera</taxon>
        <taxon>Hemiptera</taxon>
        <taxon>Sternorrhyncha</taxon>
        <taxon>Aleyrodoidea</taxon>
        <taxon>Aleyrodidae</taxon>
        <taxon>Aleyrodinae</taxon>
        <taxon>Bemisia</taxon>
    </lineage>
</organism>
<keyword evidence="4" id="KW-0862">Zinc</keyword>
<feature type="compositionally biased region" description="Basic residues" evidence="7">
    <location>
        <begin position="1616"/>
        <end position="1630"/>
    </location>
</feature>
<dbReference type="Pfam" id="PF00628">
    <property type="entry name" value="PHD"/>
    <property type="match status" value="1"/>
</dbReference>
<evidence type="ECO:0000313" key="10">
    <source>
        <dbReference type="EMBL" id="CAH0381493.1"/>
    </source>
</evidence>
<dbReference type="GO" id="GO:0008270">
    <property type="term" value="F:zinc ion binding"/>
    <property type="evidence" value="ECO:0007669"/>
    <property type="project" value="UniProtKB-KW"/>
</dbReference>
<dbReference type="InterPro" id="IPR001965">
    <property type="entry name" value="Znf_PHD"/>
</dbReference>
<dbReference type="EMBL" id="OU963862">
    <property type="protein sequence ID" value="CAH0381493.1"/>
    <property type="molecule type" value="Genomic_DNA"/>
</dbReference>
<feature type="compositionally biased region" description="Basic and acidic residues" evidence="7">
    <location>
        <begin position="2319"/>
        <end position="2331"/>
    </location>
</feature>
<dbReference type="GO" id="GO:0042393">
    <property type="term" value="F:histone binding"/>
    <property type="evidence" value="ECO:0007669"/>
    <property type="project" value="TreeGrafter"/>
</dbReference>
<accession>A0A9P0EZ50</accession>
<feature type="compositionally biased region" description="Low complexity" evidence="7">
    <location>
        <begin position="1548"/>
        <end position="1557"/>
    </location>
</feature>
<feature type="compositionally biased region" description="Basic residues" evidence="7">
    <location>
        <begin position="2120"/>
        <end position="2130"/>
    </location>
</feature>
<evidence type="ECO:0000259" key="9">
    <source>
        <dbReference type="PROSITE" id="PS50827"/>
    </source>
</evidence>
<feature type="region of interest" description="Disordered" evidence="7">
    <location>
        <begin position="1982"/>
        <end position="2041"/>
    </location>
</feature>
<feature type="region of interest" description="Disordered" evidence="7">
    <location>
        <begin position="2637"/>
        <end position="2657"/>
    </location>
</feature>
<evidence type="ECO:0000256" key="2">
    <source>
        <dbReference type="ARBA" id="ARBA00022723"/>
    </source>
</evidence>
<feature type="compositionally biased region" description="Basic and acidic residues" evidence="7">
    <location>
        <begin position="2289"/>
        <end position="2310"/>
    </location>
</feature>
<feature type="compositionally biased region" description="Pro residues" evidence="7">
    <location>
        <begin position="2867"/>
        <end position="2878"/>
    </location>
</feature>
<feature type="compositionally biased region" description="Low complexity" evidence="7">
    <location>
        <begin position="916"/>
        <end position="927"/>
    </location>
</feature>
<feature type="compositionally biased region" description="Acidic residues" evidence="7">
    <location>
        <begin position="2085"/>
        <end position="2111"/>
    </location>
</feature>
<feature type="compositionally biased region" description="Acidic residues" evidence="7">
    <location>
        <begin position="2355"/>
        <end position="2364"/>
    </location>
</feature>
<dbReference type="InterPro" id="IPR019787">
    <property type="entry name" value="Znf_PHD-finger"/>
</dbReference>
<feature type="compositionally biased region" description="Basic and acidic residues" evidence="7">
    <location>
        <begin position="1232"/>
        <end position="1261"/>
    </location>
</feature>
<dbReference type="InterPro" id="IPR019786">
    <property type="entry name" value="Zinc_finger_PHD-type_CS"/>
</dbReference>
<dbReference type="InterPro" id="IPR011011">
    <property type="entry name" value="Znf_FYVE_PHD"/>
</dbReference>
<feature type="compositionally biased region" description="Pro residues" evidence="7">
    <location>
        <begin position="2777"/>
        <end position="2798"/>
    </location>
</feature>
<feature type="compositionally biased region" description="Pro residues" evidence="7">
    <location>
        <begin position="2726"/>
        <end position="2745"/>
    </location>
</feature>
<feature type="compositionally biased region" description="Basic and acidic residues" evidence="7">
    <location>
        <begin position="2430"/>
        <end position="2443"/>
    </location>
</feature>
<dbReference type="InterPro" id="IPR018501">
    <property type="entry name" value="DDT_dom"/>
</dbReference>
<dbReference type="Proteomes" id="UP001152759">
    <property type="component" value="Chromosome 1"/>
</dbReference>
<feature type="compositionally biased region" description="Basic and acidic residues" evidence="7">
    <location>
        <begin position="2368"/>
        <end position="2390"/>
    </location>
</feature>
<feature type="compositionally biased region" description="Basic and acidic residues" evidence="7">
    <location>
        <begin position="1407"/>
        <end position="1459"/>
    </location>
</feature>
<dbReference type="Gene3D" id="2.30.30.1150">
    <property type="match status" value="1"/>
</dbReference>
<feature type="compositionally biased region" description="Basic and acidic residues" evidence="7">
    <location>
        <begin position="1337"/>
        <end position="1380"/>
    </location>
</feature>
<evidence type="ECO:0000259" key="8">
    <source>
        <dbReference type="PROSITE" id="PS50016"/>
    </source>
</evidence>
<feature type="compositionally biased region" description="Basic and acidic residues" evidence="7">
    <location>
        <begin position="990"/>
        <end position="1009"/>
    </location>
</feature>
<feature type="compositionally biased region" description="Polar residues" evidence="7">
    <location>
        <begin position="2973"/>
        <end position="2986"/>
    </location>
</feature>
<feature type="compositionally biased region" description="Basic and acidic residues" evidence="7">
    <location>
        <begin position="672"/>
        <end position="708"/>
    </location>
</feature>
<feature type="compositionally biased region" description="Basic and acidic residues" evidence="7">
    <location>
        <begin position="1848"/>
        <end position="1857"/>
    </location>
</feature>
<feature type="region of interest" description="Disordered" evidence="7">
    <location>
        <begin position="2531"/>
        <end position="2550"/>
    </location>
</feature>
<keyword evidence="11" id="KW-1185">Reference proteome</keyword>
<feature type="compositionally biased region" description="Polar residues" evidence="7">
    <location>
        <begin position="823"/>
        <end position="859"/>
    </location>
</feature>
<feature type="region of interest" description="Disordered" evidence="7">
    <location>
        <begin position="2054"/>
        <end position="2401"/>
    </location>
</feature>
<feature type="compositionally biased region" description="Basic and acidic residues" evidence="7">
    <location>
        <begin position="1728"/>
        <end position="1748"/>
    </location>
</feature>
<feature type="compositionally biased region" description="Acidic residues" evidence="7">
    <location>
        <begin position="1858"/>
        <end position="1867"/>
    </location>
</feature>
<evidence type="ECO:0000256" key="6">
    <source>
        <dbReference type="PROSITE-ProRule" id="PRU00146"/>
    </source>
</evidence>
<sequence>MASAGETLCSNCNEDPNFAIICSFFERFGEKCGLVQPSFEELQEMLENTDEAPQPLVDLHIKLLRKARKSVNPEKWERALTKFAHTYSNQDGWELERFGYKKSKLSVKLRILKELLEVQFDTNIKFKNEINKLTAEDLRIDPLGRDNNGVVYWCQFDPVSNVRIYREDLDDESWAVAAKNRAELMVLLRSLSGGADFSEIYTNDDSSSQPVLDTGQKLYTNLPPGCVRISTFEGGIITPQGIKFEQPGSSSVKTESVKTEPIKTEQVKAEPEAGQDDSIKLSISNNFKKLLSNPDKAGSLIKKIGLVSGVSVNGVKEQASSSNHEESDASSNPANDIKMRFSLLKKNSPASNDIASRQVNPDASTEQSAEEDEDDGDEEDEEGEEVDEEEEEEEEVEEEEDAEGEEVDGEEEEEGAEVDGEEEEGEEGEEEEEDDDEEGEEEEEEEVEKSKVCKSESKDLSNKLEKNGVQNKISEEEAMQSSKSTSKSSAKITTINENSSGKTNATSVPPKNSPVPDGKKSADLTSKSNNESENGLTAKANGDALKNAVTKLKRKLSEDIAPNPKKVHIEDVKDSKKVQDSKEEIGEAIEEPVMIVKGEGSGAECNDGNSFLLFNDLSTERVSLEAPSEESLRDDFSEDDCFIGEAIEEPVLIFFGEGAGAECDMGNLHQEERKTEADKNCEKLAEEDQYKDKAKPCNEKNSSMKDNADESGSGSKKPVKLWSIDTICNSETSKKKDSEQSKAEDVEDFAMSGFFFGPSSAQVPKLDEKSQPSSTKDKSSKAAEADKSKINSDSAVKSSAPKEFNASKSSSFGIDKLLKPSEINVSSQSKVETSGDESSSQKPEKNATPTSNTNGQPPLTKTSETKSTSLSSTSNKKDNMNDVIINNESRSTSVPYVSDLSKLASFVDQTNKGHESSLSTSKSSKPKPLSEDKSVNSPTIKHTSEQKEAAKVSEPANPVKLPASVHSQVSSKCDSKLLDSKAKSSSTEKQQAETKSVDQSLKEGSKEGIKTSSIKSSKGQDFNSSKSTKSVKDPQASDCHSIVPTSNQQKEGQADVPDRSESHEPEDKSSKLSSKLDNKTEKKSISKPEKPSNPVPKSDPLSKSEFSKENISKSSGKDDALHKSKTGSKLSDPSKETLTDGSGKKPDSKLSSEQSQKVKKSEPSLDAKSTGASTDAGNNSKSKSSSTEKIQRVSASEVPSKSDARNDKDVSKTSSFNVSQPTTCKASNPSNAKEDATKVESKKLELMSQEFKDSDVSKSRDNNASQSAVEVCKKTTTAASKGNSEVECTKPESVATKAKKDKDDTEASIKPKKSLQEDKKENPSVFGKKSEAAPSKIKNDKEMKENTEKAGKNLPEKKKDVKENIPEAKKCQLDVKEDPKHSKKEPHKKVELKDEKEEAAETNFPPKTEKDEEQPKISVKDEIQEPEKESCKKMMKEESEKSPKPEQKTEVESIKKEESDEKDESQTPAADKGNKDAPSVEPKKRGRKKKIRPEEESKEDKKEENSEEAAGAGDESTGSGRPRRAQRPRKIVVPPPPPPKPRGRAAAKLKALAAAQKAAEEALKGSSEEQSETKDEENEKDDGGVKAADGEVEAADENSQEKVKVDDENQKEVKQPGRRGPRGPYKKKNKSANDSILDSIEDVVKGSGKATFPDTLEPSPASGFSRKGKKLGRPKKGTVVVKTPSQPRGPRPKPSEPKTPVKSSPVSESALIDTPGNMRASRRLAQIKIKEQAERSDTTRQSTDDDSKRKSKKFSISPKKGKIETPVKGKRRRRKRGTDDDEDSVPVPTSKDAPKKRRRKKMKDSIQAVKKFNARGSAWKSSSGSSSENEEEEEDDHLEFEEEEEEDILNKSDHEFSMESDVDDDESWQPVKRARTAKKEDLSEEQALIDDMPCKKCGGVDHPDMILLCDKCDDGWHASCLRPALMTIPEGDWFCPKCNHEKLVENLRNVIKLFDSNRKKRDNEELRRKRLAYVGISLDNVLPHGEKTEKEKKSGKRTGGENDGAEDSGSESGSESGSDEDSSGSEPIYQLRARRQTNQNYRFEEYDETIKSAIQDGIEPIPGAEKAVAATAGEESVQGSKTNEEEPDAENTAEGEEGDEDEENNDEEEEGAIPPVVVRRDKKGKKHKRALNNLDLSSGEDDRASDEDFKGSSSEEEEEEESESGSDWGKGQEPVRRSTRNRVSRFDKDFINDNSSDDEKPKKKKRPWSETESSDGSEYGRKKKKSGSSRRRKRPRRFDDSEEEQPRRKKSKKTRRIKYGMDSDSEELPAKRKTRGRTVNYEEFTMNSDSDKEGKRKSKNGQDDEFRPKDDDSEEAESHDESGSEDQKENSPEASDDEGDFKPRKVKKRVTSVLDDSDDDDEAVGADGKNKDSKEETKNNVTEEIKKEPVKSNAKSKSAKKKINCELNDALSETTKHLDNVLNSSNESDNADKLPEMGGKDTNVKTVSQDSKTKERENYDVMYKMPVLKGIAFIAQEKCENRVGHNDPKPKVSEELKTSILEEAKANFISGEGPVPENSEKQPQKTKIEEMPMYPTVPGPGPNPGFQISSHVDHKPIIQRVSQPEQIGASLSSLGEPVKIIAQPNAAVLGHYEMNAEPLKEKSPRKGRGRGKKQIAQELLQERMEYEQQLAKQQLAGLKNKGAPIPEPPPFSPMSPRARLAYAPPVAAAQMGPGLNQRMPVMPSPQQMYHPQHSLGPSPSGGGPVNVTDSQPRMPMERPPLQSRYPPMPPSRLPPPKDGQPPPQPHGNYNPYMMHPQPHHPHGAPPHPAQMGKSPRHPVPPHGMPPSQHPMGPYPPQPSHHSPEVGSHPSMYPSPVTSKHSPQPHQGSPTRYPPHMHPVGPPPHQRLPHPSMMNPQSNIRMPVSRQPGPPGPPVPPGHQRPLGPSPEVSPHSSPRMHSPLQRFSSPPQGQHLPPPTDPHHVNQLPREEQSANQKFSQPPPAPKVSSPSSQPAYHVLPVSSEQRLHPSEYQYGNHYQDQAVSQSPAYENSERNYPEETQEEEVPTTKEEGEGEFGGLVSYFSSQREEEI</sequence>
<proteinExistence type="predicted"/>
<feature type="compositionally biased region" description="Low complexity" evidence="7">
    <location>
        <begin position="2943"/>
        <end position="2952"/>
    </location>
</feature>
<reference evidence="10" key="1">
    <citation type="submission" date="2021-12" db="EMBL/GenBank/DDBJ databases">
        <authorList>
            <person name="King R."/>
        </authorList>
    </citation>
    <scope>NUCLEOTIDE SEQUENCE</scope>
</reference>
<dbReference type="InterPro" id="IPR028938">
    <property type="entry name" value="Rsf1-like"/>
</dbReference>
<keyword evidence="5" id="KW-0539">Nucleus</keyword>
<feature type="compositionally biased region" description="Basic and acidic residues" evidence="7">
    <location>
        <begin position="255"/>
        <end position="271"/>
    </location>
</feature>
<dbReference type="SUPFAM" id="SSF57903">
    <property type="entry name" value="FYVE/PHD zinc finger"/>
    <property type="match status" value="1"/>
</dbReference>
<feature type="domain" description="PHD-type" evidence="8">
    <location>
        <begin position="1891"/>
        <end position="1941"/>
    </location>
</feature>
<evidence type="ECO:0000256" key="4">
    <source>
        <dbReference type="ARBA" id="ARBA00022833"/>
    </source>
</evidence>
<feature type="compositionally biased region" description="Basic and acidic residues" evidence="7">
    <location>
        <begin position="973"/>
        <end position="982"/>
    </location>
</feature>
<feature type="compositionally biased region" description="Basic residues" evidence="7">
    <location>
        <begin position="1666"/>
        <end position="1676"/>
    </location>
</feature>
<feature type="compositionally biased region" description="Basic residues" evidence="7">
    <location>
        <begin position="1521"/>
        <end position="1530"/>
    </location>
</feature>
<feature type="compositionally biased region" description="Low complexity" evidence="7">
    <location>
        <begin position="481"/>
        <end position="495"/>
    </location>
</feature>
<dbReference type="GO" id="GO:0045892">
    <property type="term" value="P:negative regulation of DNA-templated transcription"/>
    <property type="evidence" value="ECO:0007669"/>
    <property type="project" value="TreeGrafter"/>
</dbReference>
<feature type="region of interest" description="Disordered" evidence="7">
    <location>
        <begin position="567"/>
        <end position="586"/>
    </location>
</feature>
<feature type="compositionally biased region" description="Basic and acidic residues" evidence="7">
    <location>
        <begin position="1492"/>
        <end position="1504"/>
    </location>
</feature>
<dbReference type="PROSITE" id="PS50827">
    <property type="entry name" value="DDT"/>
    <property type="match status" value="1"/>
</dbReference>
<feature type="region of interest" description="Disordered" evidence="7">
    <location>
        <begin position="754"/>
        <end position="894"/>
    </location>
</feature>
<feature type="compositionally biased region" description="Basic and acidic residues" evidence="7">
    <location>
        <begin position="448"/>
        <end position="466"/>
    </location>
</feature>
<evidence type="ECO:0000256" key="5">
    <source>
        <dbReference type="ARBA" id="ARBA00023242"/>
    </source>
</evidence>
<dbReference type="SMART" id="SM00249">
    <property type="entry name" value="PHD"/>
    <property type="match status" value="1"/>
</dbReference>
<feature type="compositionally biased region" description="Basic and acidic residues" evidence="7">
    <location>
        <begin position="942"/>
        <end position="951"/>
    </location>
</feature>
<feature type="region of interest" description="Disordered" evidence="7">
    <location>
        <begin position="2669"/>
        <end position="3028"/>
    </location>
</feature>
<evidence type="ECO:0000256" key="1">
    <source>
        <dbReference type="ARBA" id="ARBA00004123"/>
    </source>
</evidence>
<feature type="compositionally biased region" description="Low complexity" evidence="7">
    <location>
        <begin position="860"/>
        <end position="874"/>
    </location>
</feature>
<feature type="compositionally biased region" description="Basic and acidic residues" evidence="7">
    <location>
        <begin position="1132"/>
        <end position="1150"/>
    </location>
</feature>
<feature type="compositionally biased region" description="Basic and acidic residues" evidence="7">
    <location>
        <begin position="1298"/>
        <end position="1322"/>
    </location>
</feature>
<dbReference type="CDD" id="cd15543">
    <property type="entry name" value="PHD_RSF1"/>
    <property type="match status" value="1"/>
</dbReference>
<feature type="compositionally biased region" description="Basic and acidic residues" evidence="7">
    <location>
        <begin position="765"/>
        <end position="790"/>
    </location>
</feature>
<feature type="compositionally biased region" description="Basic residues" evidence="7">
    <location>
        <begin position="2221"/>
        <end position="2236"/>
    </location>
</feature>
<dbReference type="GO" id="GO:0031213">
    <property type="term" value="C:RSF complex"/>
    <property type="evidence" value="ECO:0007669"/>
    <property type="project" value="InterPro"/>
</dbReference>
<feature type="region of interest" description="Disordered" evidence="7">
    <location>
        <begin position="2417"/>
        <end position="2458"/>
    </location>
</feature>
<keyword evidence="2" id="KW-0479">Metal-binding</keyword>
<feature type="compositionally biased region" description="Acidic residues" evidence="7">
    <location>
        <begin position="368"/>
        <end position="447"/>
    </location>
</feature>
<feature type="region of interest" description="Disordered" evidence="7">
    <location>
        <begin position="909"/>
        <end position="1880"/>
    </location>
</feature>
<feature type="compositionally biased region" description="Basic and acidic residues" evidence="7">
    <location>
        <begin position="1558"/>
        <end position="1573"/>
    </location>
</feature>
<feature type="domain" description="DDT" evidence="9">
    <location>
        <begin position="12"/>
        <end position="73"/>
    </location>
</feature>
<feature type="compositionally biased region" description="Low complexity" evidence="7">
    <location>
        <begin position="1010"/>
        <end position="1019"/>
    </location>
</feature>
<feature type="compositionally biased region" description="Polar residues" evidence="7">
    <location>
        <begin position="1212"/>
        <end position="1231"/>
    </location>
</feature>
<gene>
    <name evidence="10" type="ORF">BEMITA_LOCUS1137</name>
</gene>
<feature type="compositionally biased region" description="Basic and acidic residues" evidence="7">
    <location>
        <begin position="1100"/>
        <end position="1122"/>
    </location>
</feature>
<dbReference type="PROSITE" id="PS50016">
    <property type="entry name" value="ZF_PHD_2"/>
    <property type="match status" value="1"/>
</dbReference>
<feature type="compositionally biased region" description="Basic and acidic residues" evidence="7">
    <location>
        <begin position="2184"/>
        <end position="2201"/>
    </location>
</feature>
<evidence type="ECO:0000256" key="3">
    <source>
        <dbReference type="ARBA" id="ARBA00022771"/>
    </source>
</evidence>
<feature type="region of interest" description="Disordered" evidence="7">
    <location>
        <begin position="672"/>
        <end position="718"/>
    </location>
</feature>
<feature type="compositionally biased region" description="Acidic residues" evidence="7">
    <location>
        <begin position="1828"/>
        <end position="1847"/>
    </location>
</feature>
<name>A0A9P0EZ50_BEMTA</name>
<dbReference type="PROSITE" id="PS01359">
    <property type="entry name" value="ZF_PHD_1"/>
    <property type="match status" value="1"/>
</dbReference>
<feature type="region of interest" description="Disordered" evidence="7">
    <location>
        <begin position="346"/>
        <end position="544"/>
    </location>
</feature>
<feature type="compositionally biased region" description="Acidic residues" evidence="7">
    <location>
        <begin position="2154"/>
        <end position="2164"/>
    </location>
</feature>
<feature type="compositionally biased region" description="Polar residues" evidence="7">
    <location>
        <begin position="496"/>
        <end position="510"/>
    </location>
</feature>
<comment type="subcellular location">
    <subcellularLocation>
        <location evidence="1">Nucleus</location>
    </subcellularLocation>
</comment>
<dbReference type="PANTHER" id="PTHR14296:SF16">
    <property type="entry name" value="REMODELING AND SPACING FACTOR 1"/>
    <property type="match status" value="1"/>
</dbReference>
<feature type="compositionally biased region" description="Basic and acidic residues" evidence="7">
    <location>
        <begin position="1599"/>
        <end position="1615"/>
    </location>
</feature>
<protein>
    <recommendedName>
        <fullName evidence="12">Remodeling and spacing factor 1</fullName>
    </recommendedName>
</protein>
<feature type="compositionally biased region" description="Basic and acidic residues" evidence="7">
    <location>
        <begin position="1200"/>
        <end position="1211"/>
    </location>
</feature>
<feature type="compositionally biased region" description="Polar residues" evidence="7">
    <location>
        <begin position="2815"/>
        <end position="2829"/>
    </location>
</feature>
<feature type="region of interest" description="Disordered" evidence="7">
    <location>
        <begin position="243"/>
        <end position="275"/>
    </location>
</feature>
<feature type="compositionally biased region" description="Basic and acidic residues" evidence="7">
    <location>
        <begin position="1052"/>
        <end position="1090"/>
    </location>
</feature>